<dbReference type="NCBIfam" id="TIGR00810">
    <property type="entry name" value="secG"/>
    <property type="match status" value="1"/>
</dbReference>
<evidence type="ECO:0000256" key="6">
    <source>
        <dbReference type="ARBA" id="ARBA00022692"/>
    </source>
</evidence>
<sequence length="186" mass="18227">MIAIAAAARGGDVWLEAARLHLYVRRGRGPFGAGASFRESSMSSLFTFLLVVQAVIAAAMIGVILMQKSEGGGLGVGGSPAGLLSARGAADFLTRVTTILATLFVGLSILLAAMASVGRDGSTIDTSLSKTAQPSSGAAAPSMTGPAPEAPAQAAPAAPASDDPLAAAAAAASQDAAPAQTPPAKK</sequence>
<dbReference type="EMBL" id="CP012199">
    <property type="protein sequence ID" value="AMG74329.1"/>
    <property type="molecule type" value="Genomic_DNA"/>
</dbReference>
<proteinExistence type="inferred from homology"/>
<comment type="subcellular location">
    <subcellularLocation>
        <location evidence="1 12">Cell membrane</location>
        <topology evidence="1 12">Multi-pass membrane protein</topology>
    </subcellularLocation>
</comment>
<keyword evidence="5 12" id="KW-1003">Cell membrane</keyword>
<keyword evidence="15" id="KW-1185">Reference proteome</keyword>
<dbReference type="KEGG" id="sgi:SGRAN_1952"/>
<comment type="similarity">
    <text evidence="2 12">Belongs to the SecG family.</text>
</comment>
<keyword evidence="10 12" id="KW-0472">Membrane</keyword>
<evidence type="ECO:0000256" key="4">
    <source>
        <dbReference type="ARBA" id="ARBA00022448"/>
    </source>
</evidence>
<keyword evidence="9 12" id="KW-0811">Translocation</keyword>
<feature type="compositionally biased region" description="Polar residues" evidence="13">
    <location>
        <begin position="126"/>
        <end position="136"/>
    </location>
</feature>
<comment type="function">
    <text evidence="11 12">Involved in protein export. Participates in an early event of protein translocation.</text>
</comment>
<evidence type="ECO:0000313" key="15">
    <source>
        <dbReference type="Proteomes" id="UP000058599"/>
    </source>
</evidence>
<dbReference type="InterPro" id="IPR004692">
    <property type="entry name" value="SecG"/>
</dbReference>
<gene>
    <name evidence="14" type="primary">secG</name>
    <name evidence="14" type="ORF">SGRAN_1952</name>
</gene>
<keyword evidence="7 12" id="KW-0653">Protein transport</keyword>
<reference evidence="14 15" key="1">
    <citation type="journal article" date="2016" name="BMC Genomics">
        <title>Genomic analysis of the nitrate-respiring Sphingopyxis granuli (formerly Sphingomonas macrogoltabida) strain TFA.</title>
        <authorList>
            <person name="Garcia-Romero I."/>
            <person name="Perez-Pulido A.J."/>
            <person name="Gonzalez-Flores Y.E."/>
            <person name="Reyes-Ramirez F."/>
            <person name="Santero E."/>
            <person name="Floriano B."/>
        </authorList>
    </citation>
    <scope>NUCLEOTIDE SEQUENCE [LARGE SCALE GENOMIC DNA]</scope>
    <source>
        <strain evidence="14 15">TFA</strain>
    </source>
</reference>
<evidence type="ECO:0000256" key="5">
    <source>
        <dbReference type="ARBA" id="ARBA00022475"/>
    </source>
</evidence>
<dbReference type="Proteomes" id="UP000058599">
    <property type="component" value="Chromosome"/>
</dbReference>
<dbReference type="PANTHER" id="PTHR34182">
    <property type="entry name" value="PROTEIN-EXPORT MEMBRANE PROTEIN SECG"/>
    <property type="match status" value="1"/>
</dbReference>
<protein>
    <recommendedName>
        <fullName evidence="3 12">Protein-export membrane protein SecG</fullName>
    </recommendedName>
</protein>
<evidence type="ECO:0000256" key="3">
    <source>
        <dbReference type="ARBA" id="ARBA00017876"/>
    </source>
</evidence>
<organism evidence="14 15">
    <name type="scientific">Sphingopyxis granuli</name>
    <dbReference type="NCBI Taxonomy" id="267128"/>
    <lineage>
        <taxon>Bacteria</taxon>
        <taxon>Pseudomonadati</taxon>
        <taxon>Pseudomonadota</taxon>
        <taxon>Alphaproteobacteria</taxon>
        <taxon>Sphingomonadales</taxon>
        <taxon>Sphingomonadaceae</taxon>
        <taxon>Sphingopyxis</taxon>
    </lineage>
</organism>
<feature type="transmembrane region" description="Helical" evidence="12">
    <location>
        <begin position="45"/>
        <end position="66"/>
    </location>
</feature>
<dbReference type="AlphaFoldDB" id="A0AA86GLE9"/>
<dbReference type="GO" id="GO:0015450">
    <property type="term" value="F:protein-transporting ATPase activity"/>
    <property type="evidence" value="ECO:0007669"/>
    <property type="project" value="UniProtKB-UniRule"/>
</dbReference>
<evidence type="ECO:0000256" key="2">
    <source>
        <dbReference type="ARBA" id="ARBA00008445"/>
    </source>
</evidence>
<keyword evidence="4 12" id="KW-0813">Transport</keyword>
<evidence type="ECO:0000256" key="7">
    <source>
        <dbReference type="ARBA" id="ARBA00022927"/>
    </source>
</evidence>
<evidence type="ECO:0000256" key="9">
    <source>
        <dbReference type="ARBA" id="ARBA00023010"/>
    </source>
</evidence>
<dbReference type="GO" id="GO:0005886">
    <property type="term" value="C:plasma membrane"/>
    <property type="evidence" value="ECO:0007669"/>
    <property type="project" value="UniProtKB-SubCell"/>
</dbReference>
<evidence type="ECO:0000256" key="1">
    <source>
        <dbReference type="ARBA" id="ARBA00004651"/>
    </source>
</evidence>
<name>A0AA86GLE9_9SPHN</name>
<evidence type="ECO:0000256" key="11">
    <source>
        <dbReference type="ARBA" id="ARBA00025182"/>
    </source>
</evidence>
<dbReference type="GO" id="GO:0009306">
    <property type="term" value="P:protein secretion"/>
    <property type="evidence" value="ECO:0007669"/>
    <property type="project" value="UniProtKB-UniRule"/>
</dbReference>
<dbReference type="GO" id="GO:0065002">
    <property type="term" value="P:intracellular protein transmembrane transport"/>
    <property type="evidence" value="ECO:0007669"/>
    <property type="project" value="TreeGrafter"/>
</dbReference>
<dbReference type="PANTHER" id="PTHR34182:SF1">
    <property type="entry name" value="PROTEIN-EXPORT MEMBRANE PROTEIN SECG"/>
    <property type="match status" value="1"/>
</dbReference>
<accession>A0AA86GLE9</accession>
<feature type="compositionally biased region" description="Low complexity" evidence="13">
    <location>
        <begin position="146"/>
        <end position="186"/>
    </location>
</feature>
<dbReference type="Pfam" id="PF03840">
    <property type="entry name" value="SecG"/>
    <property type="match status" value="1"/>
</dbReference>
<dbReference type="PRINTS" id="PR01651">
    <property type="entry name" value="SECGEXPORT"/>
</dbReference>
<feature type="transmembrane region" description="Helical" evidence="12">
    <location>
        <begin position="92"/>
        <end position="113"/>
    </location>
</feature>
<evidence type="ECO:0000256" key="8">
    <source>
        <dbReference type="ARBA" id="ARBA00022989"/>
    </source>
</evidence>
<evidence type="ECO:0000256" key="12">
    <source>
        <dbReference type="RuleBase" id="RU365087"/>
    </source>
</evidence>
<evidence type="ECO:0000313" key="14">
    <source>
        <dbReference type="EMBL" id="AMG74329.1"/>
    </source>
</evidence>
<feature type="region of interest" description="Disordered" evidence="13">
    <location>
        <begin position="126"/>
        <end position="186"/>
    </location>
</feature>
<evidence type="ECO:0000256" key="13">
    <source>
        <dbReference type="SAM" id="MobiDB-lite"/>
    </source>
</evidence>
<keyword evidence="6 12" id="KW-0812">Transmembrane</keyword>
<keyword evidence="8 12" id="KW-1133">Transmembrane helix</keyword>
<evidence type="ECO:0000256" key="10">
    <source>
        <dbReference type="ARBA" id="ARBA00023136"/>
    </source>
</evidence>
<dbReference type="GO" id="GO:0043952">
    <property type="term" value="P:protein transport by the Sec complex"/>
    <property type="evidence" value="ECO:0007669"/>
    <property type="project" value="TreeGrafter"/>
</dbReference>